<dbReference type="SUPFAM" id="SSF100895">
    <property type="entry name" value="Kazal-type serine protease inhibitors"/>
    <property type="match status" value="1"/>
</dbReference>
<sequence>ILIAGFSTFMPKFIEYQFGVTAGKAALFVVVPAGGGATFAGGLIVRFFNLKVRGILRLCIVASALLSVLTMMLLLECDTAPFAGVSLPYGETNTNGASFLGQKNLDAACNAGCECAEEDYYPMCGRDGVLYFSPCYAGCADVFLVGDDKVRRVEERLR</sequence>
<dbReference type="Proteomes" id="UP000694888">
    <property type="component" value="Unplaced"/>
</dbReference>
<feature type="domain" description="Kazal-like" evidence="7">
    <location>
        <begin position="103"/>
        <end position="158"/>
    </location>
</feature>
<feature type="non-terminal residue" evidence="9">
    <location>
        <position position="1"/>
    </location>
</feature>
<evidence type="ECO:0000259" key="7">
    <source>
        <dbReference type="PROSITE" id="PS51465"/>
    </source>
</evidence>
<dbReference type="InterPro" id="IPR002350">
    <property type="entry name" value="Kazal_dom"/>
</dbReference>
<dbReference type="GeneID" id="101850743"/>
<feature type="transmembrane region" description="Helical" evidence="6">
    <location>
        <begin position="25"/>
        <end position="48"/>
    </location>
</feature>
<accession>A0ABM1VYH2</accession>
<proteinExistence type="predicted"/>
<dbReference type="PROSITE" id="PS51465">
    <property type="entry name" value="KAZAL_2"/>
    <property type="match status" value="1"/>
</dbReference>
<keyword evidence="3 6" id="KW-0812">Transmembrane</keyword>
<dbReference type="PANTHER" id="PTHR11388">
    <property type="entry name" value="ORGANIC ANION TRANSPORTER"/>
    <property type="match status" value="1"/>
</dbReference>
<keyword evidence="2" id="KW-1003">Cell membrane</keyword>
<feature type="transmembrane region" description="Helical" evidence="6">
    <location>
        <begin position="55"/>
        <end position="75"/>
    </location>
</feature>
<evidence type="ECO:0000256" key="2">
    <source>
        <dbReference type="ARBA" id="ARBA00022475"/>
    </source>
</evidence>
<keyword evidence="8" id="KW-1185">Reference proteome</keyword>
<keyword evidence="4 6" id="KW-1133">Transmembrane helix</keyword>
<name>A0ABM1VYH2_APLCA</name>
<evidence type="ECO:0000256" key="4">
    <source>
        <dbReference type="ARBA" id="ARBA00022989"/>
    </source>
</evidence>
<dbReference type="InterPro" id="IPR036058">
    <property type="entry name" value="Kazal_dom_sf"/>
</dbReference>
<evidence type="ECO:0000256" key="1">
    <source>
        <dbReference type="ARBA" id="ARBA00004651"/>
    </source>
</evidence>
<dbReference type="PANTHER" id="PTHR11388:SF160">
    <property type="entry name" value="SOLUTE CARRIER ORGANIC ANION TRANSPORTER FAMILY MEMBER"/>
    <property type="match status" value="1"/>
</dbReference>
<evidence type="ECO:0000313" key="9">
    <source>
        <dbReference type="RefSeq" id="XP_035827465.1"/>
    </source>
</evidence>
<dbReference type="InterPro" id="IPR004156">
    <property type="entry name" value="OATP"/>
</dbReference>
<dbReference type="Pfam" id="PF03137">
    <property type="entry name" value="OATP"/>
    <property type="match status" value="1"/>
</dbReference>
<protein>
    <submittedName>
        <fullName evidence="9">Solute carrier organic anion transporter family member 4A1-like</fullName>
    </submittedName>
</protein>
<evidence type="ECO:0000256" key="6">
    <source>
        <dbReference type="SAM" id="Phobius"/>
    </source>
</evidence>
<dbReference type="RefSeq" id="XP_035827465.1">
    <property type="nucleotide sequence ID" value="XM_035971572.1"/>
</dbReference>
<comment type="subcellular location">
    <subcellularLocation>
        <location evidence="1">Cell membrane</location>
        <topology evidence="1">Multi-pass membrane protein</topology>
    </subcellularLocation>
</comment>
<evidence type="ECO:0000313" key="8">
    <source>
        <dbReference type="Proteomes" id="UP000694888"/>
    </source>
</evidence>
<evidence type="ECO:0000256" key="5">
    <source>
        <dbReference type="ARBA" id="ARBA00023136"/>
    </source>
</evidence>
<reference evidence="9" key="1">
    <citation type="submission" date="2025-08" db="UniProtKB">
        <authorList>
            <consortium name="RefSeq"/>
        </authorList>
    </citation>
    <scope>IDENTIFICATION</scope>
</reference>
<organism evidence="8 9">
    <name type="scientific">Aplysia californica</name>
    <name type="common">California sea hare</name>
    <dbReference type="NCBI Taxonomy" id="6500"/>
    <lineage>
        <taxon>Eukaryota</taxon>
        <taxon>Metazoa</taxon>
        <taxon>Spiralia</taxon>
        <taxon>Lophotrochozoa</taxon>
        <taxon>Mollusca</taxon>
        <taxon>Gastropoda</taxon>
        <taxon>Heterobranchia</taxon>
        <taxon>Euthyneura</taxon>
        <taxon>Tectipleura</taxon>
        <taxon>Aplysiida</taxon>
        <taxon>Aplysioidea</taxon>
        <taxon>Aplysiidae</taxon>
        <taxon>Aplysia</taxon>
    </lineage>
</organism>
<gene>
    <name evidence="9" type="primary">LOC101850743</name>
</gene>
<keyword evidence="5 6" id="KW-0472">Membrane</keyword>
<evidence type="ECO:0000256" key="3">
    <source>
        <dbReference type="ARBA" id="ARBA00022692"/>
    </source>
</evidence>